<proteinExistence type="predicted"/>
<dbReference type="RefSeq" id="WP_145043788.1">
    <property type="nucleotide sequence ID" value="NZ_CP036347.1"/>
</dbReference>
<reference evidence="1 2" key="1">
    <citation type="submission" date="2019-02" db="EMBL/GenBank/DDBJ databases">
        <title>Deep-cultivation of Planctomycetes and their phenomic and genomic characterization uncovers novel biology.</title>
        <authorList>
            <person name="Wiegand S."/>
            <person name="Jogler M."/>
            <person name="Boedeker C."/>
            <person name="Pinto D."/>
            <person name="Vollmers J."/>
            <person name="Rivas-Marin E."/>
            <person name="Kohn T."/>
            <person name="Peeters S.H."/>
            <person name="Heuer A."/>
            <person name="Rast P."/>
            <person name="Oberbeckmann S."/>
            <person name="Bunk B."/>
            <person name="Jeske O."/>
            <person name="Meyerdierks A."/>
            <person name="Storesund J.E."/>
            <person name="Kallscheuer N."/>
            <person name="Luecker S."/>
            <person name="Lage O.M."/>
            <person name="Pohl T."/>
            <person name="Merkel B.J."/>
            <person name="Hornburger P."/>
            <person name="Mueller R.-W."/>
            <person name="Bruemmer F."/>
            <person name="Labrenz M."/>
            <person name="Spormann A.M."/>
            <person name="Op den Camp H."/>
            <person name="Overmann J."/>
            <person name="Amann R."/>
            <person name="Jetten M.S.M."/>
            <person name="Mascher T."/>
            <person name="Medema M.H."/>
            <person name="Devos D.P."/>
            <person name="Kaster A.-K."/>
            <person name="Ovreas L."/>
            <person name="Rohde M."/>
            <person name="Galperin M.Y."/>
            <person name="Jogler C."/>
        </authorList>
    </citation>
    <scope>NUCLEOTIDE SEQUENCE [LARGE SCALE GENOMIC DNA]</scope>
    <source>
        <strain evidence="1 2">V6</strain>
    </source>
</reference>
<sequence>MSVLKDEIGLPWQDHSLDYWVDEQIWGHRILDNQTPWLIFLELLGIAESTNRNGQLLDEKGKFYPLVFQPYRRMMLRNILYNNQIMPYILDKFPDDSRAWREWETWMKENARGIVERDFSYIAKRFTSFEEFTKLIAMLRSATVESESNRRWSSRFLFPFGEECLYEDVRVTNKGTPSREYINFGRTGELLYLMLCRSTSADQLKPHLAGVVTSKNPWNALVAQLQHGKHDYTDPKGRSFLPYKAHSAFDLLGEDILHVFDLKLPRFDAYPHITLLSALHIMLYQLTVAHEVTGTDRPIMVCEIVAPRKTLVRELSIQSFQANSQLSERAITAFIDVIPKSDQWQNATMTTDAYPRCKELLNHEVAWPRDDSDYAGPPDPDSLIKSLRQRAMNKHRQNAGNVHRSYGRSVGLVSKRGTNKLRYAPNDAFLKALILANVQDRLEFKAFLRLLFDRYGIVIGEREAESVMEDTDFDKKVFQANAIRLEQRLSSLGMVKRLSDACAYVLNPYAEASR</sequence>
<organism evidence="1 2">
    <name type="scientific">Gimesia chilikensis</name>
    <dbReference type="NCBI Taxonomy" id="2605989"/>
    <lineage>
        <taxon>Bacteria</taxon>
        <taxon>Pseudomonadati</taxon>
        <taxon>Planctomycetota</taxon>
        <taxon>Planctomycetia</taxon>
        <taxon>Planctomycetales</taxon>
        <taxon>Planctomycetaceae</taxon>
        <taxon>Gimesia</taxon>
    </lineage>
</organism>
<dbReference type="EMBL" id="CP036347">
    <property type="protein sequence ID" value="QDU05465.1"/>
    <property type="molecule type" value="Genomic_DNA"/>
</dbReference>
<protein>
    <submittedName>
        <fullName evidence="1">Uncharacterized protein</fullName>
    </submittedName>
</protein>
<accession>A0A517WJP0</accession>
<name>A0A517WJP0_9PLAN</name>
<dbReference type="Proteomes" id="UP000320722">
    <property type="component" value="Chromosome"/>
</dbReference>
<evidence type="ECO:0000313" key="1">
    <source>
        <dbReference type="EMBL" id="QDU05465.1"/>
    </source>
</evidence>
<dbReference type="AlphaFoldDB" id="A0A517WJP0"/>
<gene>
    <name evidence="1" type="ORF">V6x_52020</name>
</gene>
<evidence type="ECO:0000313" key="2">
    <source>
        <dbReference type="Proteomes" id="UP000320722"/>
    </source>
</evidence>